<gene>
    <name evidence="3" type="ORF">M569_04258</name>
</gene>
<dbReference type="CDD" id="cd00167">
    <property type="entry name" value="SANT"/>
    <property type="match status" value="1"/>
</dbReference>
<dbReference type="InterPro" id="IPR009057">
    <property type="entry name" value="Homeodomain-like_sf"/>
</dbReference>
<feature type="region of interest" description="Disordered" evidence="1">
    <location>
        <begin position="56"/>
        <end position="79"/>
    </location>
</feature>
<keyword evidence="4" id="KW-1185">Reference proteome</keyword>
<feature type="domain" description="Myb-like" evidence="2">
    <location>
        <begin position="72"/>
        <end position="122"/>
    </location>
</feature>
<dbReference type="GO" id="GO:0051083">
    <property type="term" value="P:'de novo' cotranslational protein folding"/>
    <property type="evidence" value="ECO:0007669"/>
    <property type="project" value="InterPro"/>
</dbReference>
<evidence type="ECO:0000313" key="3">
    <source>
        <dbReference type="EMBL" id="EPS70519.1"/>
    </source>
</evidence>
<dbReference type="PROSITE" id="PS50090">
    <property type="entry name" value="MYB_LIKE"/>
    <property type="match status" value="1"/>
</dbReference>
<comment type="caution">
    <text evidence="3">The sequence shown here is derived from an EMBL/GenBank/DDBJ whole genome shotgun (WGS) entry which is preliminary data.</text>
</comment>
<dbReference type="GO" id="GO:0005829">
    <property type="term" value="C:cytosol"/>
    <property type="evidence" value="ECO:0007669"/>
    <property type="project" value="TreeGrafter"/>
</dbReference>
<dbReference type="GO" id="GO:0043022">
    <property type="term" value="F:ribosome binding"/>
    <property type="evidence" value="ECO:0007669"/>
    <property type="project" value="InterPro"/>
</dbReference>
<feature type="non-terminal residue" evidence="3">
    <location>
        <position position="1"/>
    </location>
</feature>
<dbReference type="AlphaFoldDB" id="S8CTC4"/>
<organism evidence="3 4">
    <name type="scientific">Genlisea aurea</name>
    <dbReference type="NCBI Taxonomy" id="192259"/>
    <lineage>
        <taxon>Eukaryota</taxon>
        <taxon>Viridiplantae</taxon>
        <taxon>Streptophyta</taxon>
        <taxon>Embryophyta</taxon>
        <taxon>Tracheophyta</taxon>
        <taxon>Spermatophyta</taxon>
        <taxon>Magnoliopsida</taxon>
        <taxon>eudicotyledons</taxon>
        <taxon>Gunneridae</taxon>
        <taxon>Pentapetalae</taxon>
        <taxon>asterids</taxon>
        <taxon>lamiids</taxon>
        <taxon>Lamiales</taxon>
        <taxon>Lentibulariaceae</taxon>
        <taxon>Genlisea</taxon>
    </lineage>
</organism>
<dbReference type="Pfam" id="PF23082">
    <property type="entry name" value="Myb_DNA-binding_2"/>
    <property type="match status" value="1"/>
</dbReference>
<evidence type="ECO:0000259" key="2">
    <source>
        <dbReference type="PROSITE" id="PS50090"/>
    </source>
</evidence>
<dbReference type="EMBL" id="AUSU01001660">
    <property type="protein sequence ID" value="EPS70519.1"/>
    <property type="molecule type" value="Genomic_DNA"/>
</dbReference>
<protein>
    <recommendedName>
        <fullName evidence="2">Myb-like domain-containing protein</fullName>
    </recommendedName>
</protein>
<dbReference type="SMART" id="SM00717">
    <property type="entry name" value="SANT"/>
    <property type="match status" value="1"/>
</dbReference>
<dbReference type="PANTHER" id="PTHR43999:SF3">
    <property type="entry name" value="TRANSCRIPTION FACTOR MAMYB"/>
    <property type="match status" value="1"/>
</dbReference>
<feature type="non-terminal residue" evidence="3">
    <location>
        <position position="134"/>
    </location>
</feature>
<evidence type="ECO:0000313" key="4">
    <source>
        <dbReference type="Proteomes" id="UP000015453"/>
    </source>
</evidence>
<dbReference type="SUPFAM" id="SSF46689">
    <property type="entry name" value="Homeodomain-like"/>
    <property type="match status" value="1"/>
</dbReference>
<proteinExistence type="predicted"/>
<dbReference type="Pfam" id="PF00249">
    <property type="entry name" value="Myb_DNA-binding"/>
    <property type="match status" value="1"/>
</dbReference>
<name>S8CTC4_9LAMI</name>
<dbReference type="PANTHER" id="PTHR43999">
    <property type="entry name" value="DNAJ HOMOLOG SUBFAMILY C MEMBER 2"/>
    <property type="match status" value="1"/>
</dbReference>
<dbReference type="GO" id="GO:0006450">
    <property type="term" value="P:regulation of translational fidelity"/>
    <property type="evidence" value="ECO:0007669"/>
    <property type="project" value="InterPro"/>
</dbReference>
<sequence>GKPGRWEEDIARCLDGDSEVGTVIEKAKELGVKKSRDEEDSYDKFLKQRKSIDSGMLRKTNGDGDALDEEEEAKKGKVEWSPGEDLALLNALKAFPKNTTPLRWEKIAGSVTGKTKSDCIKRVAELKKDFRSAK</sequence>
<dbReference type="GO" id="GO:0030544">
    <property type="term" value="F:Hsp70 protein binding"/>
    <property type="evidence" value="ECO:0007669"/>
    <property type="project" value="InterPro"/>
</dbReference>
<accession>S8CTC4</accession>
<dbReference type="Proteomes" id="UP000015453">
    <property type="component" value="Unassembled WGS sequence"/>
</dbReference>
<reference evidence="3 4" key="1">
    <citation type="journal article" date="2013" name="BMC Genomics">
        <title>The miniature genome of a carnivorous plant Genlisea aurea contains a low number of genes and short non-coding sequences.</title>
        <authorList>
            <person name="Leushkin E.V."/>
            <person name="Sutormin R.A."/>
            <person name="Nabieva E.R."/>
            <person name="Penin A.A."/>
            <person name="Kondrashov A.S."/>
            <person name="Logacheva M.D."/>
        </authorList>
    </citation>
    <scope>NUCLEOTIDE SEQUENCE [LARGE SCALE GENOMIC DNA]</scope>
</reference>
<dbReference type="InterPro" id="IPR001005">
    <property type="entry name" value="SANT/Myb"/>
</dbReference>
<evidence type="ECO:0000256" key="1">
    <source>
        <dbReference type="SAM" id="MobiDB-lite"/>
    </source>
</evidence>
<dbReference type="InterPro" id="IPR044634">
    <property type="entry name" value="Zuotin/DnaJC2"/>
</dbReference>
<dbReference type="OrthoDB" id="10250354at2759"/>
<dbReference type="Gene3D" id="1.10.10.60">
    <property type="entry name" value="Homeodomain-like"/>
    <property type="match status" value="1"/>
</dbReference>
<dbReference type="FunFam" id="1.10.10.60:FF:000416">
    <property type="entry name" value="Myb family transcription factor"/>
    <property type="match status" value="1"/>
</dbReference>